<name>A0ABV7H8C8_9GAMM</name>
<accession>A0ABV7H8C8</accession>
<gene>
    <name evidence="2" type="ORF">ACFOEK_03855</name>
</gene>
<dbReference type="SMART" id="SM00987">
    <property type="entry name" value="UreE_C"/>
    <property type="match status" value="1"/>
</dbReference>
<dbReference type="EMBL" id="JBHRSZ010000002">
    <property type="protein sequence ID" value="MFC3150149.1"/>
    <property type="molecule type" value="Genomic_DNA"/>
</dbReference>
<dbReference type="Pfam" id="PF03167">
    <property type="entry name" value="UDG"/>
    <property type="match status" value="1"/>
</dbReference>
<sequence>MSKRKVYPEKTIKKRNIDLQDLLVEVRACRICEDVLEPNPVVRASTTAQLLIIGQAPGTRVHATGIPWNDPSGDRLRSWLQMDKDSFYDESKVAIIPMGFCYPGRGKSGDLPPRPECAAQWHARLMAQLPDVRLTLLVGSYAQSYYLGKAKQKTLTETVKHYREYLAEGFLPIPHPSPRNTLWLKKNPWFEDEVVSELRRIIETI</sequence>
<comment type="caution">
    <text evidence="2">The sequence shown here is derived from an EMBL/GenBank/DDBJ whole genome shotgun (WGS) entry which is preliminary data.</text>
</comment>
<organism evidence="2 3">
    <name type="scientific">Litoribrevibacter euphylliae</name>
    <dbReference type="NCBI Taxonomy" id="1834034"/>
    <lineage>
        <taxon>Bacteria</taxon>
        <taxon>Pseudomonadati</taxon>
        <taxon>Pseudomonadota</taxon>
        <taxon>Gammaproteobacteria</taxon>
        <taxon>Oceanospirillales</taxon>
        <taxon>Oceanospirillaceae</taxon>
        <taxon>Litoribrevibacter</taxon>
    </lineage>
</organism>
<keyword evidence="3" id="KW-1185">Reference proteome</keyword>
<dbReference type="RefSeq" id="WP_386716419.1">
    <property type="nucleotide sequence ID" value="NZ_JBHRSZ010000002.1"/>
</dbReference>
<evidence type="ECO:0000313" key="3">
    <source>
        <dbReference type="Proteomes" id="UP001595476"/>
    </source>
</evidence>
<dbReference type="CDD" id="cd10033">
    <property type="entry name" value="UDG_like"/>
    <property type="match status" value="1"/>
</dbReference>
<dbReference type="PANTHER" id="PTHR42160:SF1">
    <property type="entry name" value="URACIL-DNA GLYCOSYLASE SUPERFAMILY PROTEIN"/>
    <property type="match status" value="1"/>
</dbReference>
<dbReference type="InterPro" id="IPR036895">
    <property type="entry name" value="Uracil-DNA_glycosylase-like_sf"/>
</dbReference>
<dbReference type="SUPFAM" id="SSF52141">
    <property type="entry name" value="Uracil-DNA glycosylase-like"/>
    <property type="match status" value="1"/>
</dbReference>
<dbReference type="Proteomes" id="UP001595476">
    <property type="component" value="Unassembled WGS sequence"/>
</dbReference>
<evidence type="ECO:0000259" key="1">
    <source>
        <dbReference type="SMART" id="SM00986"/>
    </source>
</evidence>
<dbReference type="Gene3D" id="3.40.470.10">
    <property type="entry name" value="Uracil-DNA glycosylase-like domain"/>
    <property type="match status" value="1"/>
</dbReference>
<dbReference type="InterPro" id="IPR005122">
    <property type="entry name" value="Uracil-DNA_glycosylase-like"/>
</dbReference>
<feature type="domain" description="Uracil-DNA glycosylase-like" evidence="1">
    <location>
        <begin position="41"/>
        <end position="199"/>
    </location>
</feature>
<proteinExistence type="predicted"/>
<dbReference type="InterPro" id="IPR047124">
    <property type="entry name" value="HI_0220.2"/>
</dbReference>
<evidence type="ECO:0000313" key="2">
    <source>
        <dbReference type="EMBL" id="MFC3150149.1"/>
    </source>
</evidence>
<reference evidence="3" key="1">
    <citation type="journal article" date="2019" name="Int. J. Syst. Evol. Microbiol.">
        <title>The Global Catalogue of Microorganisms (GCM) 10K type strain sequencing project: providing services to taxonomists for standard genome sequencing and annotation.</title>
        <authorList>
            <consortium name="The Broad Institute Genomics Platform"/>
            <consortium name="The Broad Institute Genome Sequencing Center for Infectious Disease"/>
            <person name="Wu L."/>
            <person name="Ma J."/>
        </authorList>
    </citation>
    <scope>NUCLEOTIDE SEQUENCE [LARGE SCALE GENOMIC DNA]</scope>
    <source>
        <strain evidence="3">KCTC 52438</strain>
    </source>
</reference>
<dbReference type="PANTHER" id="PTHR42160">
    <property type="entry name" value="URACIL-DNA GLYCOSYLASE SUPERFAMILY PROTEIN"/>
    <property type="match status" value="1"/>
</dbReference>
<dbReference type="SMART" id="SM00986">
    <property type="entry name" value="UDG"/>
    <property type="match status" value="1"/>
</dbReference>
<protein>
    <submittedName>
        <fullName evidence="2">Uracil-DNA glycosylase family protein</fullName>
    </submittedName>
</protein>